<dbReference type="SMART" id="SM00360">
    <property type="entry name" value="RRM"/>
    <property type="match status" value="1"/>
</dbReference>
<dbReference type="GO" id="GO:0070935">
    <property type="term" value="P:3'-UTR-mediated mRNA stabilization"/>
    <property type="evidence" value="ECO:0007669"/>
    <property type="project" value="TreeGrafter"/>
</dbReference>
<name>A0A0X3NVB0_SCHSO</name>
<evidence type="ECO:0000256" key="6">
    <source>
        <dbReference type="ARBA" id="ARBA00022871"/>
    </source>
</evidence>
<feature type="region of interest" description="Disordered" evidence="9">
    <location>
        <begin position="412"/>
        <end position="432"/>
    </location>
</feature>
<feature type="non-terminal residue" evidence="11">
    <location>
        <position position="432"/>
    </location>
</feature>
<dbReference type="InterPro" id="IPR000504">
    <property type="entry name" value="RRM_dom"/>
</dbReference>
<dbReference type="Gene3D" id="3.30.70.330">
    <property type="match status" value="1"/>
</dbReference>
<keyword evidence="5" id="KW-0810">Translation regulation</keyword>
<feature type="domain" description="RRM" evidence="10">
    <location>
        <begin position="27"/>
        <end position="106"/>
    </location>
</feature>
<evidence type="ECO:0000256" key="1">
    <source>
        <dbReference type="ARBA" id="ARBA00004496"/>
    </source>
</evidence>
<evidence type="ECO:0000256" key="4">
    <source>
        <dbReference type="ARBA" id="ARBA00022782"/>
    </source>
</evidence>
<dbReference type="PANTHER" id="PTHR11176">
    <property type="entry name" value="BOULE-RELATED"/>
    <property type="match status" value="1"/>
</dbReference>
<keyword evidence="2" id="KW-0217">Developmental protein</keyword>
<dbReference type="InterPro" id="IPR035979">
    <property type="entry name" value="RBD_domain_sf"/>
</dbReference>
<feature type="compositionally biased region" description="Low complexity" evidence="9">
    <location>
        <begin position="412"/>
        <end position="423"/>
    </location>
</feature>
<dbReference type="InterPro" id="IPR012677">
    <property type="entry name" value="Nucleotide-bd_a/b_plait_sf"/>
</dbReference>
<evidence type="ECO:0000256" key="5">
    <source>
        <dbReference type="ARBA" id="ARBA00022845"/>
    </source>
</evidence>
<comment type="subcellular location">
    <subcellularLocation>
        <location evidence="1">Cytoplasm</location>
    </subcellularLocation>
</comment>
<keyword evidence="7 8" id="KW-0694">RNA-binding</keyword>
<proteinExistence type="predicted"/>
<dbReference type="GO" id="GO:0005737">
    <property type="term" value="C:cytoplasm"/>
    <property type="evidence" value="ECO:0007669"/>
    <property type="project" value="UniProtKB-SubCell"/>
</dbReference>
<reference evidence="11" key="1">
    <citation type="submission" date="2016-01" db="EMBL/GenBank/DDBJ databases">
        <title>Reference transcriptome for the parasite Schistocephalus solidus: insights into the molecular evolution of parasitism.</title>
        <authorList>
            <person name="Hebert F.O."/>
            <person name="Grambauer S."/>
            <person name="Barber I."/>
            <person name="Landry C.R."/>
            <person name="Aubin-Horth N."/>
        </authorList>
    </citation>
    <scope>NUCLEOTIDE SEQUENCE</scope>
</reference>
<organism evidence="11">
    <name type="scientific">Schistocephalus solidus</name>
    <name type="common">Tapeworm</name>
    <dbReference type="NCBI Taxonomy" id="70667"/>
    <lineage>
        <taxon>Eukaryota</taxon>
        <taxon>Metazoa</taxon>
        <taxon>Spiralia</taxon>
        <taxon>Lophotrochozoa</taxon>
        <taxon>Platyhelminthes</taxon>
        <taxon>Cestoda</taxon>
        <taxon>Eucestoda</taxon>
        <taxon>Diphyllobothriidea</taxon>
        <taxon>Diphyllobothriidae</taxon>
        <taxon>Schistocephalus</taxon>
    </lineage>
</organism>
<dbReference type="GO" id="GO:0003730">
    <property type="term" value="F:mRNA 3'-UTR binding"/>
    <property type="evidence" value="ECO:0007669"/>
    <property type="project" value="TreeGrafter"/>
</dbReference>
<evidence type="ECO:0000256" key="9">
    <source>
        <dbReference type="SAM" id="MobiDB-lite"/>
    </source>
</evidence>
<dbReference type="GO" id="GO:0045948">
    <property type="term" value="P:positive regulation of translational initiation"/>
    <property type="evidence" value="ECO:0007669"/>
    <property type="project" value="TreeGrafter"/>
</dbReference>
<evidence type="ECO:0000313" key="11">
    <source>
        <dbReference type="EMBL" id="JAP43734.1"/>
    </source>
</evidence>
<keyword evidence="3" id="KW-0963">Cytoplasm</keyword>
<dbReference type="SUPFAM" id="SSF54928">
    <property type="entry name" value="RNA-binding domain, RBD"/>
    <property type="match status" value="1"/>
</dbReference>
<evidence type="ECO:0000256" key="7">
    <source>
        <dbReference type="ARBA" id="ARBA00022884"/>
    </source>
</evidence>
<dbReference type="InterPro" id="IPR034988">
    <property type="entry name" value="DAZ_BOULE_RRM"/>
</dbReference>
<dbReference type="Pfam" id="PF00076">
    <property type="entry name" value="RRM_1"/>
    <property type="match status" value="1"/>
</dbReference>
<gene>
    <name evidence="11" type="primary">BOLL</name>
    <name evidence="11" type="ORF">TR108541</name>
</gene>
<dbReference type="GO" id="GO:0051321">
    <property type="term" value="P:meiotic cell cycle"/>
    <property type="evidence" value="ECO:0007669"/>
    <property type="project" value="UniProtKB-ARBA"/>
</dbReference>
<evidence type="ECO:0000259" key="10">
    <source>
        <dbReference type="PROSITE" id="PS50102"/>
    </source>
</evidence>
<dbReference type="GO" id="GO:0008494">
    <property type="term" value="F:translation activator activity"/>
    <property type="evidence" value="ECO:0007669"/>
    <property type="project" value="TreeGrafter"/>
</dbReference>
<dbReference type="GO" id="GO:0007283">
    <property type="term" value="P:spermatogenesis"/>
    <property type="evidence" value="ECO:0007669"/>
    <property type="project" value="UniProtKB-KW"/>
</dbReference>
<dbReference type="FunFam" id="3.30.70.330:FF:000167">
    <property type="entry name" value="protein boule-like isoform X1"/>
    <property type="match status" value="1"/>
</dbReference>
<keyword evidence="6" id="KW-0744">Spermatogenesis</keyword>
<evidence type="ECO:0000256" key="8">
    <source>
        <dbReference type="PROSITE-ProRule" id="PRU00176"/>
    </source>
</evidence>
<accession>A0A0X3NVB0</accession>
<sequence length="432" mass="44893">MNPITITSVNPTTTNIVLPKFGTLIPNRIFVGGITSTTTEEDLRSFFSTFGPIKDVKVIYDRSGQSKGNYGFVTFENQETAEMIIKNEAESLIFKDRKINIGYAVRKQHIIPRQDTNPPLILNNATLPCSLLPIRGQEFPILATGTQTVCSPAIILPQPTTAATALPNGLCCSGGGGGGGSLSINSSAANVSLPHSNVAANCLPVTAQTTSATVFATDPRLTNHLGGSIIPPGSLLYAHSAVVIPGGTGSHSIEVISPQAAIYLAAAGAGTVGGNGSGIQPQAPPPPPPPQPLHCDHVPIGHPNENNTRVPGPAFQPLQTTNSTAVSQSVTWKEPAPTQGLFANYGYCGNQSSVAPSATYQRATAAPRQEERSAPVAANFGTDTRELSPSLSPRAVRQLSTPGDAAIYGSCCSSNSSSSSSSSGTYCRDFRS</sequence>
<feature type="region of interest" description="Disordered" evidence="9">
    <location>
        <begin position="359"/>
        <end position="398"/>
    </location>
</feature>
<evidence type="ECO:0000256" key="3">
    <source>
        <dbReference type="ARBA" id="ARBA00022490"/>
    </source>
</evidence>
<dbReference type="AlphaFoldDB" id="A0A0X3NVB0"/>
<protein>
    <submittedName>
        <fullName evidence="11">Protein boule-like</fullName>
    </submittedName>
</protein>
<dbReference type="PANTHER" id="PTHR11176:SF57">
    <property type="entry name" value="PROTEIN BOULE"/>
    <property type="match status" value="1"/>
</dbReference>
<keyword evidence="4" id="KW-0221">Differentiation</keyword>
<evidence type="ECO:0000256" key="2">
    <source>
        <dbReference type="ARBA" id="ARBA00022473"/>
    </source>
</evidence>
<dbReference type="PROSITE" id="PS50102">
    <property type="entry name" value="RRM"/>
    <property type="match status" value="1"/>
</dbReference>
<dbReference type="EMBL" id="GEEE01019491">
    <property type="protein sequence ID" value="JAP43734.1"/>
    <property type="molecule type" value="Transcribed_RNA"/>
</dbReference>
<dbReference type="GO" id="GO:0030154">
    <property type="term" value="P:cell differentiation"/>
    <property type="evidence" value="ECO:0007669"/>
    <property type="project" value="UniProtKB-KW"/>
</dbReference>
<dbReference type="CDD" id="cd12412">
    <property type="entry name" value="RRM_DAZL_BOULE"/>
    <property type="match status" value="1"/>
</dbReference>